<dbReference type="OrthoDB" id="9802507at2"/>
<dbReference type="SUPFAM" id="SSF55326">
    <property type="entry name" value="PurM N-terminal domain-like"/>
    <property type="match status" value="1"/>
</dbReference>
<dbReference type="Pfam" id="PF00586">
    <property type="entry name" value="AIRS"/>
    <property type="match status" value="1"/>
</dbReference>
<reference evidence="15" key="1">
    <citation type="submission" date="2016-11" db="EMBL/GenBank/DDBJ databases">
        <authorList>
            <person name="Varghese N."/>
            <person name="Submissions S."/>
        </authorList>
    </citation>
    <scope>NUCLEOTIDE SEQUENCE [LARGE SCALE GENOMIC DNA]</scope>
    <source>
        <strain evidence="15">DSM 25330</strain>
    </source>
</reference>
<keyword evidence="15" id="KW-1185">Reference proteome</keyword>
<gene>
    <name evidence="14" type="ORF">SAMN05444148_1758</name>
</gene>
<dbReference type="SUPFAM" id="SSF56042">
    <property type="entry name" value="PurM C-terminal domain-like"/>
    <property type="match status" value="1"/>
</dbReference>
<evidence type="ECO:0000256" key="8">
    <source>
        <dbReference type="ARBA" id="ARBA00031908"/>
    </source>
</evidence>
<protein>
    <recommendedName>
        <fullName evidence="4">Phosphoribosylformylglycinamidine cyclo-ligase</fullName>
        <ecNumber evidence="3">6.3.3.1</ecNumber>
    </recommendedName>
    <alternativeName>
        <fullName evidence="9">AIR synthase</fullName>
    </alternativeName>
    <alternativeName>
        <fullName evidence="10">AIRS</fullName>
    </alternativeName>
    <alternativeName>
        <fullName evidence="8">Phosphoribosyl-aminoimidazole synthetase</fullName>
    </alternativeName>
</protein>
<dbReference type="InterPro" id="IPR036921">
    <property type="entry name" value="PurM-like_N_sf"/>
</dbReference>
<evidence type="ECO:0000256" key="6">
    <source>
        <dbReference type="ARBA" id="ARBA00022741"/>
    </source>
</evidence>
<dbReference type="Gene3D" id="3.30.1330.10">
    <property type="entry name" value="PurM-like, N-terminal domain"/>
    <property type="match status" value="1"/>
</dbReference>
<dbReference type="InterPro" id="IPR036676">
    <property type="entry name" value="PurM-like_C_sf"/>
</dbReference>
<dbReference type="GO" id="GO:0004637">
    <property type="term" value="F:phosphoribosylamine-glycine ligase activity"/>
    <property type="evidence" value="ECO:0007669"/>
    <property type="project" value="TreeGrafter"/>
</dbReference>
<comment type="pathway">
    <text evidence="1">Purine metabolism; IMP biosynthesis via de novo pathway; 5-amino-1-(5-phospho-D-ribosyl)imidazole from N(2)-formyl-N(1)-(5-phospho-D-ribosyl)glycinamide: step 2/2.</text>
</comment>
<dbReference type="GO" id="GO:0005524">
    <property type="term" value="F:ATP binding"/>
    <property type="evidence" value="ECO:0007669"/>
    <property type="project" value="UniProtKB-KW"/>
</dbReference>
<evidence type="ECO:0000256" key="7">
    <source>
        <dbReference type="ARBA" id="ARBA00022840"/>
    </source>
</evidence>
<dbReference type="PANTHER" id="PTHR10520">
    <property type="entry name" value="TRIFUNCTIONAL PURINE BIOSYNTHETIC PROTEIN ADENOSINE-3-RELATED"/>
    <property type="match status" value="1"/>
</dbReference>
<dbReference type="InterPro" id="IPR004733">
    <property type="entry name" value="PurM_cligase"/>
</dbReference>
<evidence type="ECO:0000313" key="15">
    <source>
        <dbReference type="Proteomes" id="UP000184522"/>
    </source>
</evidence>
<dbReference type="EMBL" id="FQWS01000002">
    <property type="protein sequence ID" value="SHH32831.1"/>
    <property type="molecule type" value="Genomic_DNA"/>
</dbReference>
<keyword evidence="6" id="KW-0547">Nucleotide-binding</keyword>
<evidence type="ECO:0000256" key="5">
    <source>
        <dbReference type="ARBA" id="ARBA00022598"/>
    </source>
</evidence>
<dbReference type="RefSeq" id="WP_073085567.1">
    <property type="nucleotide sequence ID" value="NZ_FQWS01000002.1"/>
</dbReference>
<feature type="domain" description="PurM-like N-terminal" evidence="12">
    <location>
        <begin position="48"/>
        <end position="168"/>
    </location>
</feature>
<proteinExistence type="inferred from homology"/>
<evidence type="ECO:0000313" key="14">
    <source>
        <dbReference type="EMBL" id="SHH32831.1"/>
    </source>
</evidence>
<dbReference type="UniPathway" id="UPA00074">
    <property type="reaction ID" value="UER00129"/>
</dbReference>
<evidence type="ECO:0000256" key="11">
    <source>
        <dbReference type="ARBA" id="ARBA00049057"/>
    </source>
</evidence>
<keyword evidence="7" id="KW-0067">ATP-binding</keyword>
<dbReference type="GO" id="GO:0005829">
    <property type="term" value="C:cytosol"/>
    <property type="evidence" value="ECO:0007669"/>
    <property type="project" value="TreeGrafter"/>
</dbReference>
<keyword evidence="5 14" id="KW-0436">Ligase</keyword>
<feature type="domain" description="PurM-like C-terminal" evidence="13">
    <location>
        <begin position="182"/>
        <end position="383"/>
    </location>
</feature>
<dbReference type="GO" id="GO:0006189">
    <property type="term" value="P:'de novo' IMP biosynthetic process"/>
    <property type="evidence" value="ECO:0007669"/>
    <property type="project" value="UniProtKB-UniPathway"/>
</dbReference>
<evidence type="ECO:0000256" key="2">
    <source>
        <dbReference type="ARBA" id="ARBA00010280"/>
    </source>
</evidence>
<evidence type="ECO:0000259" key="13">
    <source>
        <dbReference type="Pfam" id="PF02769"/>
    </source>
</evidence>
<dbReference type="Pfam" id="PF02769">
    <property type="entry name" value="AIRS_C"/>
    <property type="match status" value="1"/>
</dbReference>
<comment type="catalytic activity">
    <reaction evidence="11">
        <text>2-formamido-N(1)-(5-O-phospho-beta-D-ribosyl)acetamidine + ATP = 5-amino-1-(5-phospho-beta-D-ribosyl)imidazole + ADP + phosphate + H(+)</text>
        <dbReference type="Rhea" id="RHEA:23032"/>
        <dbReference type="ChEBI" id="CHEBI:15378"/>
        <dbReference type="ChEBI" id="CHEBI:30616"/>
        <dbReference type="ChEBI" id="CHEBI:43474"/>
        <dbReference type="ChEBI" id="CHEBI:137981"/>
        <dbReference type="ChEBI" id="CHEBI:147287"/>
        <dbReference type="ChEBI" id="CHEBI:456216"/>
        <dbReference type="EC" id="6.3.3.1"/>
    </reaction>
</comment>
<dbReference type="EC" id="6.3.3.1" evidence="3"/>
<dbReference type="Proteomes" id="UP000184522">
    <property type="component" value="Unassembled WGS sequence"/>
</dbReference>
<evidence type="ECO:0000256" key="10">
    <source>
        <dbReference type="ARBA" id="ARBA00033093"/>
    </source>
</evidence>
<dbReference type="STRING" id="1089305.SAMN05444148_1758"/>
<dbReference type="GO" id="GO:0004641">
    <property type="term" value="F:phosphoribosylformylglycinamidine cyclo-ligase activity"/>
    <property type="evidence" value="ECO:0007669"/>
    <property type="project" value="UniProtKB-EC"/>
</dbReference>
<dbReference type="PANTHER" id="PTHR10520:SF12">
    <property type="entry name" value="TRIFUNCTIONAL PURINE BIOSYNTHETIC PROTEIN ADENOSINE-3"/>
    <property type="match status" value="1"/>
</dbReference>
<evidence type="ECO:0000259" key="12">
    <source>
        <dbReference type="Pfam" id="PF00586"/>
    </source>
</evidence>
<evidence type="ECO:0000256" key="4">
    <source>
        <dbReference type="ARBA" id="ARBA00020367"/>
    </source>
</evidence>
<dbReference type="Gene3D" id="3.90.650.10">
    <property type="entry name" value="PurM-like C-terminal domain"/>
    <property type="match status" value="1"/>
</dbReference>
<accession>A0A1M5S2Z9</accession>
<comment type="similarity">
    <text evidence="2">Belongs to the AIR synthase family.</text>
</comment>
<dbReference type="InterPro" id="IPR010918">
    <property type="entry name" value="PurM-like_C_dom"/>
</dbReference>
<name>A0A1M5S2Z9_9FLAO</name>
<sequence>MSQDISKRYAQRGVSASKEDVHNAIKNIDKGLFPKAFCKIVPDYLTNDDDYCLIMHADGAGTKSSLAYMYWKETGDVSVWKGIAQDALIMNIDDLLCVGATDNIMLSSTIGRNKNLIPGEVISAIINGTEELIEDLKSHGVTIHSTGGETADVGDLVRTIIVDSTVTARIKRSEVIDNANIKAGDVIVGLASFGQATYETEYNGGMGSNGLTSARHDVFHKYLTKKFPESFDAAVPEELVYSGQTRLTDTVENSPIDAGKLVLSPTRTYAPIIKAVLDKYNSKDVHGMVHCSGGAQTKILHFINNLHIVKDNMFSIPPLFKLIQEQSKTDWKEMYQVFNCGHRMELYVNPEIAEDIISISKSFNVDAQIVGRVAASDKKRLTIKSDYGIFEY</sequence>
<dbReference type="InterPro" id="IPR016188">
    <property type="entry name" value="PurM-like_N"/>
</dbReference>
<evidence type="ECO:0000256" key="1">
    <source>
        <dbReference type="ARBA" id="ARBA00004686"/>
    </source>
</evidence>
<organism evidence="14 15">
    <name type="scientific">Winogradskyella jejuensis</name>
    <dbReference type="NCBI Taxonomy" id="1089305"/>
    <lineage>
        <taxon>Bacteria</taxon>
        <taxon>Pseudomonadati</taxon>
        <taxon>Bacteroidota</taxon>
        <taxon>Flavobacteriia</taxon>
        <taxon>Flavobacteriales</taxon>
        <taxon>Flavobacteriaceae</taxon>
        <taxon>Winogradskyella</taxon>
    </lineage>
</organism>
<dbReference type="GO" id="GO:0046084">
    <property type="term" value="P:adenine biosynthetic process"/>
    <property type="evidence" value="ECO:0007669"/>
    <property type="project" value="TreeGrafter"/>
</dbReference>
<evidence type="ECO:0000256" key="3">
    <source>
        <dbReference type="ARBA" id="ARBA00013047"/>
    </source>
</evidence>
<dbReference type="AlphaFoldDB" id="A0A1M5S2Z9"/>
<evidence type="ECO:0000256" key="9">
    <source>
        <dbReference type="ARBA" id="ARBA00032931"/>
    </source>
</evidence>